<feature type="domain" description="Response regulatory" evidence="2">
    <location>
        <begin position="9"/>
        <end position="136"/>
    </location>
</feature>
<dbReference type="Gene3D" id="3.40.50.2300">
    <property type="match status" value="1"/>
</dbReference>
<dbReference type="PROSITE" id="PS50110">
    <property type="entry name" value="RESPONSE_REGULATORY"/>
    <property type="match status" value="1"/>
</dbReference>
<dbReference type="InterPro" id="IPR052893">
    <property type="entry name" value="TCS_response_regulator"/>
</dbReference>
<dbReference type="RefSeq" id="WP_184884443.1">
    <property type="nucleotide sequence ID" value="NZ_BOOV01000001.1"/>
</dbReference>
<evidence type="ECO:0000313" key="4">
    <source>
        <dbReference type="Proteomes" id="UP000542210"/>
    </source>
</evidence>
<protein>
    <submittedName>
        <fullName evidence="3">CheY-like chemotaxis protein</fullName>
    </submittedName>
</protein>
<gene>
    <name evidence="3" type="ORF">BJ982_005347</name>
</gene>
<dbReference type="SUPFAM" id="SSF52172">
    <property type="entry name" value="CheY-like"/>
    <property type="match status" value="1"/>
</dbReference>
<dbReference type="PANTHER" id="PTHR44520">
    <property type="entry name" value="RESPONSE REGULATOR RCP1-RELATED"/>
    <property type="match status" value="1"/>
</dbReference>
<sequence>MNQSRRALVLLVVEDDPGDQLLIREALDQHALTAAIQVVVVADGEQALDYLHRNAAYADASRPDLVLLDLNLPKCDGRTVLGHMKSDPSLRSIPVVVLTTSGLEEDIATSYRLHANAYVTKPVDFTGLTAAVQHINAFFSRTARLPGLDVPAA</sequence>
<dbReference type="CDD" id="cd17557">
    <property type="entry name" value="REC_Rcp-like"/>
    <property type="match status" value="1"/>
</dbReference>
<proteinExistence type="predicted"/>
<keyword evidence="1" id="KW-0597">Phosphoprotein</keyword>
<dbReference type="AlphaFoldDB" id="A0A7W7DED2"/>
<evidence type="ECO:0000313" key="3">
    <source>
        <dbReference type="EMBL" id="MBB4703803.1"/>
    </source>
</evidence>
<dbReference type="InterPro" id="IPR011006">
    <property type="entry name" value="CheY-like_superfamily"/>
</dbReference>
<name>A0A7W7DED2_9ACTN</name>
<dbReference type="EMBL" id="JACHND010000001">
    <property type="protein sequence ID" value="MBB4703803.1"/>
    <property type="molecule type" value="Genomic_DNA"/>
</dbReference>
<accession>A0A7W7DED2</accession>
<reference evidence="3 4" key="1">
    <citation type="submission" date="2020-08" db="EMBL/GenBank/DDBJ databases">
        <title>Sequencing the genomes of 1000 actinobacteria strains.</title>
        <authorList>
            <person name="Klenk H.-P."/>
        </authorList>
    </citation>
    <scope>NUCLEOTIDE SEQUENCE [LARGE SCALE GENOMIC DNA]</scope>
    <source>
        <strain evidence="3 4">DSM 45784</strain>
    </source>
</reference>
<dbReference type="SMART" id="SM00448">
    <property type="entry name" value="REC"/>
    <property type="match status" value="1"/>
</dbReference>
<evidence type="ECO:0000256" key="1">
    <source>
        <dbReference type="PROSITE-ProRule" id="PRU00169"/>
    </source>
</evidence>
<dbReference type="PANTHER" id="PTHR44520:SF2">
    <property type="entry name" value="RESPONSE REGULATOR RCP1"/>
    <property type="match status" value="1"/>
</dbReference>
<dbReference type="GO" id="GO:0000160">
    <property type="term" value="P:phosphorelay signal transduction system"/>
    <property type="evidence" value="ECO:0007669"/>
    <property type="project" value="InterPro"/>
</dbReference>
<keyword evidence="4" id="KW-1185">Reference proteome</keyword>
<dbReference type="InterPro" id="IPR001789">
    <property type="entry name" value="Sig_transdc_resp-reg_receiver"/>
</dbReference>
<comment type="caution">
    <text evidence="3">The sequence shown here is derived from an EMBL/GenBank/DDBJ whole genome shotgun (WGS) entry which is preliminary data.</text>
</comment>
<dbReference type="Proteomes" id="UP000542210">
    <property type="component" value="Unassembled WGS sequence"/>
</dbReference>
<dbReference type="Pfam" id="PF00072">
    <property type="entry name" value="Response_reg"/>
    <property type="match status" value="1"/>
</dbReference>
<evidence type="ECO:0000259" key="2">
    <source>
        <dbReference type="PROSITE" id="PS50110"/>
    </source>
</evidence>
<feature type="modified residue" description="4-aspartylphosphate" evidence="1">
    <location>
        <position position="69"/>
    </location>
</feature>
<organism evidence="3 4">
    <name type="scientific">Sphaerisporangium siamense</name>
    <dbReference type="NCBI Taxonomy" id="795645"/>
    <lineage>
        <taxon>Bacteria</taxon>
        <taxon>Bacillati</taxon>
        <taxon>Actinomycetota</taxon>
        <taxon>Actinomycetes</taxon>
        <taxon>Streptosporangiales</taxon>
        <taxon>Streptosporangiaceae</taxon>
        <taxon>Sphaerisporangium</taxon>
    </lineage>
</organism>